<dbReference type="InterPro" id="IPR055123">
    <property type="entry name" value="SpnB-like_Rossmann"/>
</dbReference>
<dbReference type="RefSeq" id="WP_114017386.1">
    <property type="nucleotide sequence ID" value="NZ_QOIM01000039.1"/>
</dbReference>
<dbReference type="SMART" id="SM01294">
    <property type="entry name" value="PKS_PP_betabranch"/>
    <property type="match status" value="2"/>
</dbReference>
<dbReference type="InterPro" id="IPR050091">
    <property type="entry name" value="PKS_NRPS_Biosynth_Enz"/>
</dbReference>
<dbReference type="CDD" id="cd00833">
    <property type="entry name" value="PKS"/>
    <property type="match status" value="2"/>
</dbReference>
<dbReference type="InterPro" id="IPR016039">
    <property type="entry name" value="Thiolase-like"/>
</dbReference>
<dbReference type="InterPro" id="IPR013968">
    <property type="entry name" value="PKS_KR"/>
</dbReference>
<comment type="cofactor">
    <cofactor evidence="1">
        <name>pantetheine 4'-phosphate</name>
        <dbReference type="ChEBI" id="CHEBI:47942"/>
    </cofactor>
</comment>
<dbReference type="FunFam" id="1.10.1200.10:FF:000007">
    <property type="entry name" value="Probable polyketide synthase pks17"/>
    <property type="match status" value="1"/>
</dbReference>
<dbReference type="PROSITE" id="PS52019">
    <property type="entry name" value="PKS_MFAS_DH"/>
    <property type="match status" value="1"/>
</dbReference>
<dbReference type="InterPro" id="IPR049900">
    <property type="entry name" value="PKS_mFAS_DH"/>
</dbReference>
<dbReference type="SMART" id="SM00822">
    <property type="entry name" value="PKS_KR"/>
    <property type="match status" value="1"/>
</dbReference>
<dbReference type="GO" id="GO:0031177">
    <property type="term" value="F:phosphopantetheine binding"/>
    <property type="evidence" value="ECO:0007669"/>
    <property type="project" value="InterPro"/>
</dbReference>
<dbReference type="InterPro" id="IPR009081">
    <property type="entry name" value="PP-bd_ACP"/>
</dbReference>
<dbReference type="CDD" id="cd08956">
    <property type="entry name" value="KR_3_FAS_SDR_x"/>
    <property type="match status" value="1"/>
</dbReference>
<dbReference type="InterPro" id="IPR001227">
    <property type="entry name" value="Ac_transferase_dom_sf"/>
</dbReference>
<dbReference type="GO" id="GO:0004315">
    <property type="term" value="F:3-oxoacyl-[acyl-carrier-protein] synthase activity"/>
    <property type="evidence" value="ECO:0007669"/>
    <property type="project" value="InterPro"/>
</dbReference>
<dbReference type="InterPro" id="IPR042104">
    <property type="entry name" value="PKS_dehydratase_sf"/>
</dbReference>
<accession>A0A367EDL1</accession>
<dbReference type="SUPFAM" id="SSF52151">
    <property type="entry name" value="FabD/lysophospholipase-like"/>
    <property type="match status" value="2"/>
</dbReference>
<comment type="pathway">
    <text evidence="2">Antibiotic biosynthesis.</text>
</comment>
<dbReference type="InterPro" id="IPR020806">
    <property type="entry name" value="PKS_PP-bd"/>
</dbReference>
<dbReference type="Gene3D" id="3.10.129.110">
    <property type="entry name" value="Polyketide synthase dehydratase"/>
    <property type="match status" value="1"/>
</dbReference>
<dbReference type="PANTHER" id="PTHR43775">
    <property type="entry name" value="FATTY ACID SYNTHASE"/>
    <property type="match status" value="1"/>
</dbReference>
<feature type="region of interest" description="N-terminal hotdog fold" evidence="9">
    <location>
        <begin position="926"/>
        <end position="1050"/>
    </location>
</feature>
<dbReference type="SUPFAM" id="SSF51735">
    <property type="entry name" value="NAD(P)-binding Rossmann-fold domains"/>
    <property type="match status" value="3"/>
</dbReference>
<evidence type="ECO:0000256" key="9">
    <source>
        <dbReference type="PROSITE-ProRule" id="PRU01363"/>
    </source>
</evidence>
<dbReference type="FunFam" id="3.40.366.10:FF:000002">
    <property type="entry name" value="Probable polyketide synthase 2"/>
    <property type="match status" value="2"/>
</dbReference>
<dbReference type="InterPro" id="IPR001357">
    <property type="entry name" value="BRCT_dom"/>
</dbReference>
<feature type="domain" description="Carrier" evidence="10">
    <location>
        <begin position="1681"/>
        <end position="1756"/>
    </location>
</feature>
<dbReference type="PROSITE" id="PS50172">
    <property type="entry name" value="BRCT"/>
    <property type="match status" value="1"/>
</dbReference>
<dbReference type="Gene3D" id="3.40.50.720">
    <property type="entry name" value="NAD(P)-binding Rossmann-like Domain"/>
    <property type="match status" value="2"/>
</dbReference>
<keyword evidence="6" id="KW-0045">Antibiotic biosynthesis</keyword>
<feature type="active site" description="Proton acceptor; for dehydratase activity" evidence="9">
    <location>
        <position position="958"/>
    </location>
</feature>
<dbReference type="SMART" id="SM00823">
    <property type="entry name" value="PKS_PP"/>
    <property type="match status" value="2"/>
</dbReference>
<dbReference type="InterPro" id="IPR014030">
    <property type="entry name" value="Ketoacyl_synth_N"/>
</dbReference>
<dbReference type="SUPFAM" id="SSF53901">
    <property type="entry name" value="Thiolase-like"/>
    <property type="match status" value="2"/>
</dbReference>
<keyword evidence="15" id="KW-1185">Reference proteome</keyword>
<feature type="domain" description="BRCT" evidence="11">
    <location>
        <begin position="1224"/>
        <end position="1298"/>
    </location>
</feature>
<dbReference type="Pfam" id="PF08990">
    <property type="entry name" value="Docking"/>
    <property type="match status" value="1"/>
</dbReference>
<dbReference type="Pfam" id="PF00109">
    <property type="entry name" value="ketoacyl-synt"/>
    <property type="match status" value="2"/>
</dbReference>
<dbReference type="InterPro" id="IPR018201">
    <property type="entry name" value="Ketoacyl_synth_AS"/>
</dbReference>
<sequence>MATEEQLVEYLKRVTTELHDTRARLEQAEDKDHEPIAIIGMACRFPGGIASPEDLWRLVAEGTDAMTGFPEDRGWDVESLYDPDPDRVGTSYVREGGFIDGATEFDPAFFQVSPREAAGMDPQQRLALETAWEAIERAGIDPTTLRGSRTGVFVGANSGEFMTLMTQAEPELQGYLMTGVSPSVVSGRISYTFGLEGPAATVDTACSSSLTALHLAVRALRDGDCTMAVTGAVTVLSTPGTFIGFSRQRALAKDGRCKAFSAAADGMAAAEGVGMFLVERLSDAVRLGHPVWAVVRGSAVNQDGASNGLTAPNGPSQQRVIQQALANAKLSARQVDVVEAHGTGTPLGDPLEAQALMATYGQDRPDGRPLWIGSVKSNIGHAQAAAGAAGIVKAVMALHHGVMPKTLHAQERSPHIDWAEGDVELLTEARAWHSDGEPRRAGVSSFGFSGTNGHVILEEFEAPPVDDAETGDLPSVPWVLSARGADAVRGQARALLAHPAADADPAAVAASLVRGRSAFEHRAVVVGADRAELVAGLRALGEGVDAAGVVEGVAGPLGKSAFVFPGQGGQWVGMGLALAGSNPVFGERLAECEQALAPFLDWSLSAVLRGDDDAPGLDRIDVLQPVLWSMMVSLAQVWRSCGVEPAAVVGHSQGEVAAAVVAGALSLEDGARIVALRSQLLLEITGLGGMAWVPSPADEVGERLTRWAGRLCVAAVNGPSATVVSGDLDALEELVAAYAAEGVRVRKVGSSCAGHSAQVEVVEERLAQMLRPIEPRECAIPWYSTVRGRWLTGTEADAGYWYENLRELVGFGPAIEALAAEGFRLFVESSVHPTLKIDTEDNLENAGVSDALVVGSLRRDDGGPDRLTASLAEAWVRGADIDWAGLIGPRPRVDLPTYAFQRQAYWPKTTSRTVDASGLGLGAPAHPLLGATVSLADGQGVMLTGRLSVKTHPWLADHTVGGHVLLPGTAFVELALRAGDEVGCRLVDELTLEAPLVLPERGGVQLQLAVHTAEDGRRPFTVHSRGDDAAPDEPWTRHATGLLAADAPAAHFGQDVWPPADATALAPETIYDKVAAVGVGYGPAFRGLRALWRRNDEILAEVALPQDTADSDGFGLHPALLDAALHPLALSGVLGDRGSDEGPLLPFAWSGVRLQATGATALRVRLSPAGGSAVRVDVADTAGVPVASVDSLAVRPLPAEALNRSADPLRGGLFQLDWVPAPARWEPALDGATCVLVGESDELRSALEAAGARIEDASVRTPDMGFLVVGRPAAPDLPEAVREATGQVLAAAQEWLAEDRNAGVPLVVLTQGAVAVAEEAPADLAQSAVWGLVRSAQSENPGGFVLVDTDLTHASWEALAASLASGEPQIALREGVAHVPRLARHPEPEEPADPWARAGTVLITGGTGTLGALVARHLVVEHGVRRLLLTSRSGPATERAARLREELTELGAAVSVVACDVADREALAQVLAAVPAEHPLTGVVHAAGALDDGVLASLTPQRVDAVLRPKVEGALNLDELTRDLPLSAFVLFSSAAGVFGGPGQANYAAANAFLDALARRRRAQHLPAMSLAWGLWEEASGLTGVLDETDRARLSRIGVGPLSTPEGLALFDAACAADAHTLVPVRLEFTALRAAARVGAVQSILWGLVPSPARRVVGEGAAAASQLRDRLARMPESEYMRTLLEVVRTQAAVVLGLPNADAVDDQRAFREAGFDSLTAVEFRNRMNATTGLRLPATLVFDHPTPHALAEYLLAELLDAGTGASAPATRQVGDDEPIAIVGMSCRLPGGVSSPEDLWQLVADGGDVISTFPADRNWNLDQLYDPDPEHRGTSYTRHGGFIYDATMFDAAFFGISPREALTMDPQQRLLLEGAWEALEHAGIDPAAVRGSSTGVFVGLTYHDYGAQLQNLPSELEGFVGTGVSAAVAAGRVSYTFGFEGPSMTVDTACSSSLVALHQAAQSLRRGECSLALSGGVTVLSTPGVFVDFSRQRGLAPDGRCKSFASAADGTGWSEGMGVLVLERLSDARRNGHPVLAVVRGSAVNQDGASNGLTAPNGPSQQRVIRQALAGAGLSAPDVDAVEGHGTGTTLGDPIEAQALLATYGQDRPADRPLWLGSVKSNMGHTQAAAGMAGVIKMVMALRNGVLPATLHVDEPSAHVDWSTGAVRLLTEPQDWPVAQRPRRAGVSAFGIGGTNAHTIIEEAPARPVEQAAVETARPPLVGWPLSAKSAQALAGQARRLHAHLARHPELSGNDLAHSLATTRSAFRHRAVVTGAGRDELVAGLEALIAGAPAANLTTGTTRSGKVAFLFTGQGSQRLRMGEALYAAYPVYAAAFDEVCAQLDKHLDGQLRDVVLSDAELLKRTDYTQAALFAVEAALYRLLRHWGVRPDFLAGHSIGELVAAYVAGVFSLEDAAALVAARGRLMQAQPPAGAMVSVRAPEEAVRQLLDGRTDEVGIAAVNGPASVVISGVTAAVEEIAGLLAESGHKTRKLVVSHAFHSPLMDPVLAEFTAVAEGVAFQPPRIPVISGVTGAQATDEELTSPAYWARHLRDTVRFHDGVATLRDAGVTTFLELGPDAVLSAMVQECVTDGDVAVAAVLRRDRDEAAALLDALALAHTGGVDVDWGAAAGPADVVPLPTYAFQRTWFWPDAAPPRTPVEDPLWAAVDSEDPDALVRLLGPAAEHRAEDLLAALAALRDGSPDRLPRYRIEWTPRAQTPEAALTGTWLLVAGPGADDPRVRDVAAALTSAGAEVSAATADDLGDAGAPAYAGVVCLVPADDDTGWFADAVLSSAAADGGTSPVWLLTSGATALSEDGPAAARGHLRAWGLGRAAGAAHPQPRVGLVDLPPRLDGLARTRLCAVLSGRTGEDEIALRQPGAFVPRLRRVPSRRGGLWQPEGTVVVAGTLDAAAIAFARWAAGNGADRVVVTAPCIELEGEPGIVVDQADPAQGGPAGDAPAAVLYRGEDEHVAEALHGLAASGALVTLLPAEAVWGAAGPSACAALVGFDALARRRAAAGMASLSAAISVREPADAVTAIRQALAAGETTLVVTADGLPSDGGRSSLLGGASDRGAASQSGEEPAAGVIDSAAEFGRRFAAVEPDERGAFVLELVRAQVAALLNFASAEEIDPGVEFFEFGMSSMAAIELRARIAALTDVQLAPDVVYEYPSAVTLAEYLLTAL</sequence>
<feature type="domain" description="Ketosynthase family 3 (KS3)" evidence="12">
    <location>
        <begin position="1774"/>
        <end position="2200"/>
    </location>
</feature>
<evidence type="ECO:0000313" key="15">
    <source>
        <dbReference type="Proteomes" id="UP000253507"/>
    </source>
</evidence>
<dbReference type="GO" id="GO:0004312">
    <property type="term" value="F:fatty acid synthase activity"/>
    <property type="evidence" value="ECO:0007669"/>
    <property type="project" value="TreeGrafter"/>
</dbReference>
<dbReference type="Gene3D" id="3.40.366.10">
    <property type="entry name" value="Malonyl-Coenzyme A Acyl Carrier Protein, domain 2"/>
    <property type="match status" value="2"/>
</dbReference>
<reference evidence="14 15" key="1">
    <citation type="submission" date="2018-06" db="EMBL/GenBank/DDBJ databases">
        <title>Streptomyces reniochalinae sp. nov. and Streptomyces diacarnus sp. nov. from marine sponges.</title>
        <authorList>
            <person name="Li L."/>
        </authorList>
    </citation>
    <scope>NUCLEOTIDE SEQUENCE [LARGE SCALE GENOMIC DNA]</scope>
    <source>
        <strain evidence="14 15">LHW50302</strain>
    </source>
</reference>
<evidence type="ECO:0000256" key="5">
    <source>
        <dbReference type="ARBA" id="ARBA00022679"/>
    </source>
</evidence>
<evidence type="ECO:0000313" key="14">
    <source>
        <dbReference type="EMBL" id="RCG16168.1"/>
    </source>
</evidence>
<dbReference type="Pfam" id="PF16197">
    <property type="entry name" value="KAsynt_C_assoc"/>
    <property type="match status" value="2"/>
</dbReference>
<dbReference type="Gene3D" id="1.10.1200.10">
    <property type="entry name" value="ACP-like"/>
    <property type="match status" value="2"/>
</dbReference>
<dbReference type="InterPro" id="IPR020841">
    <property type="entry name" value="PKS_Beta-ketoAc_synthase_dom"/>
</dbReference>
<keyword evidence="3" id="KW-0596">Phosphopantetheine</keyword>
<dbReference type="InterPro" id="IPR016036">
    <property type="entry name" value="Malonyl_transacylase_ACP-bd"/>
</dbReference>
<dbReference type="PROSITE" id="PS50075">
    <property type="entry name" value="CARRIER"/>
    <property type="match status" value="2"/>
</dbReference>
<dbReference type="SUPFAM" id="SSF47336">
    <property type="entry name" value="ACP-like"/>
    <property type="match status" value="2"/>
</dbReference>
<evidence type="ECO:0000259" key="12">
    <source>
        <dbReference type="PROSITE" id="PS52004"/>
    </source>
</evidence>
<feature type="domain" description="Ketosynthase family 3 (KS3)" evidence="12">
    <location>
        <begin position="33"/>
        <end position="459"/>
    </location>
</feature>
<dbReference type="Pfam" id="PF00698">
    <property type="entry name" value="Acyl_transf_1"/>
    <property type="match status" value="2"/>
</dbReference>
<dbReference type="InterPro" id="IPR016035">
    <property type="entry name" value="Acyl_Trfase/lysoPLipase"/>
</dbReference>
<dbReference type="PROSITE" id="PS00012">
    <property type="entry name" value="PHOSPHOPANTETHEINE"/>
    <property type="match status" value="1"/>
</dbReference>
<dbReference type="InterPro" id="IPR057326">
    <property type="entry name" value="KR_dom"/>
</dbReference>
<protein>
    <submittedName>
        <fullName evidence="14">SDR family NAD(P)-dependent oxidoreductase</fullName>
    </submittedName>
</protein>
<keyword evidence="8" id="KW-0012">Acyltransferase</keyword>
<dbReference type="Pfam" id="PF14765">
    <property type="entry name" value="PS-DH"/>
    <property type="match status" value="1"/>
</dbReference>
<dbReference type="FunFam" id="3.40.47.10:FF:000019">
    <property type="entry name" value="Polyketide synthase type I"/>
    <property type="match status" value="2"/>
</dbReference>
<dbReference type="SUPFAM" id="SSF55048">
    <property type="entry name" value="Probable ACP-binding domain of malonyl-CoA ACP transacylase"/>
    <property type="match status" value="2"/>
</dbReference>
<dbReference type="SMART" id="SM00825">
    <property type="entry name" value="PKS_KS"/>
    <property type="match status" value="2"/>
</dbReference>
<comment type="caution">
    <text evidence="14">The sequence shown here is derived from an EMBL/GenBank/DDBJ whole genome shotgun (WGS) entry which is preliminary data.</text>
</comment>
<dbReference type="InterPro" id="IPR006162">
    <property type="entry name" value="Ppantetheine_attach_site"/>
</dbReference>
<dbReference type="EMBL" id="QOIM01000039">
    <property type="protein sequence ID" value="RCG16168.1"/>
    <property type="molecule type" value="Genomic_DNA"/>
</dbReference>
<name>A0A367EDL1_9ACTN</name>
<feature type="domain" description="PKS/mFAS DH" evidence="13">
    <location>
        <begin position="926"/>
        <end position="1203"/>
    </location>
</feature>
<dbReference type="InterPro" id="IPR020807">
    <property type="entry name" value="PKS_DH"/>
</dbReference>
<dbReference type="OrthoDB" id="9778690at2"/>
<evidence type="ECO:0000256" key="1">
    <source>
        <dbReference type="ARBA" id="ARBA00001957"/>
    </source>
</evidence>
<dbReference type="GO" id="GO:0006633">
    <property type="term" value="P:fatty acid biosynthetic process"/>
    <property type="evidence" value="ECO:0007669"/>
    <property type="project" value="InterPro"/>
</dbReference>
<dbReference type="InterPro" id="IPR014031">
    <property type="entry name" value="Ketoacyl_synth_C"/>
</dbReference>
<evidence type="ECO:0000256" key="4">
    <source>
        <dbReference type="ARBA" id="ARBA00022553"/>
    </source>
</evidence>
<dbReference type="SMART" id="SM00827">
    <property type="entry name" value="PKS_AT"/>
    <property type="match status" value="2"/>
</dbReference>
<dbReference type="PROSITE" id="PS52004">
    <property type="entry name" value="KS3_2"/>
    <property type="match status" value="2"/>
</dbReference>
<dbReference type="Pfam" id="PF08659">
    <property type="entry name" value="KR"/>
    <property type="match status" value="1"/>
</dbReference>
<dbReference type="Gene3D" id="3.40.47.10">
    <property type="match status" value="2"/>
</dbReference>
<dbReference type="InterPro" id="IPR036291">
    <property type="entry name" value="NAD(P)-bd_dom_sf"/>
</dbReference>
<evidence type="ECO:0000256" key="7">
    <source>
        <dbReference type="ARBA" id="ARBA00023268"/>
    </source>
</evidence>
<dbReference type="Gene3D" id="3.30.70.3290">
    <property type="match status" value="2"/>
</dbReference>
<evidence type="ECO:0000259" key="11">
    <source>
        <dbReference type="PROSITE" id="PS50172"/>
    </source>
</evidence>
<dbReference type="InterPro" id="IPR036736">
    <property type="entry name" value="ACP-like_sf"/>
</dbReference>
<evidence type="ECO:0000256" key="2">
    <source>
        <dbReference type="ARBA" id="ARBA00004792"/>
    </source>
</evidence>
<organism evidence="14 15">
    <name type="scientific">Streptomyces reniochalinae</name>
    <dbReference type="NCBI Taxonomy" id="2250578"/>
    <lineage>
        <taxon>Bacteria</taxon>
        <taxon>Bacillati</taxon>
        <taxon>Actinomycetota</taxon>
        <taxon>Actinomycetes</taxon>
        <taxon>Kitasatosporales</taxon>
        <taxon>Streptomycetaceae</taxon>
        <taxon>Streptomyces</taxon>
    </lineage>
</organism>
<keyword evidence="4" id="KW-0597">Phosphoprotein</keyword>
<evidence type="ECO:0000256" key="3">
    <source>
        <dbReference type="ARBA" id="ARBA00022450"/>
    </source>
</evidence>
<proteinExistence type="predicted"/>
<dbReference type="InterPro" id="IPR049551">
    <property type="entry name" value="PKS_DH_C"/>
</dbReference>
<feature type="active site" description="Proton donor; for dehydratase activity" evidence="9">
    <location>
        <position position="1122"/>
    </location>
</feature>
<dbReference type="PROSITE" id="PS00606">
    <property type="entry name" value="KS3_1"/>
    <property type="match status" value="2"/>
</dbReference>
<gene>
    <name evidence="14" type="ORF">DQ392_21825</name>
</gene>
<dbReference type="Proteomes" id="UP000253507">
    <property type="component" value="Unassembled WGS sequence"/>
</dbReference>
<keyword evidence="5" id="KW-0808">Transferase</keyword>
<evidence type="ECO:0000256" key="6">
    <source>
        <dbReference type="ARBA" id="ARBA00023194"/>
    </source>
</evidence>
<dbReference type="InterPro" id="IPR049552">
    <property type="entry name" value="PKS_DH_N"/>
</dbReference>
<dbReference type="GO" id="GO:0033068">
    <property type="term" value="P:macrolide biosynthetic process"/>
    <property type="evidence" value="ECO:0007669"/>
    <property type="project" value="UniProtKB-ARBA"/>
</dbReference>
<evidence type="ECO:0000259" key="13">
    <source>
        <dbReference type="PROSITE" id="PS52019"/>
    </source>
</evidence>
<dbReference type="InterPro" id="IPR014043">
    <property type="entry name" value="Acyl_transferase_dom"/>
</dbReference>
<feature type="region of interest" description="C-terminal hotdog fold" evidence="9">
    <location>
        <begin position="1062"/>
        <end position="1203"/>
    </location>
</feature>
<dbReference type="Pfam" id="PF02801">
    <property type="entry name" value="Ketoacyl-synt_C"/>
    <property type="match status" value="2"/>
</dbReference>
<feature type="domain" description="Carrier" evidence="10">
    <location>
        <begin position="3105"/>
        <end position="3180"/>
    </location>
</feature>
<dbReference type="Pfam" id="PF22953">
    <property type="entry name" value="SpnB_Rossmann"/>
    <property type="match status" value="1"/>
</dbReference>
<keyword evidence="7" id="KW-0511">Multifunctional enzyme</keyword>
<dbReference type="Pfam" id="PF00550">
    <property type="entry name" value="PP-binding"/>
    <property type="match status" value="2"/>
</dbReference>
<dbReference type="SMART" id="SM00826">
    <property type="entry name" value="PKS_DH"/>
    <property type="match status" value="1"/>
</dbReference>
<dbReference type="InterPro" id="IPR015083">
    <property type="entry name" value="NorB/c/GfsB-D-like_docking"/>
</dbReference>
<evidence type="ECO:0000256" key="8">
    <source>
        <dbReference type="ARBA" id="ARBA00023315"/>
    </source>
</evidence>
<dbReference type="InterPro" id="IPR032821">
    <property type="entry name" value="PKS_assoc"/>
</dbReference>
<evidence type="ECO:0000259" key="10">
    <source>
        <dbReference type="PROSITE" id="PS50075"/>
    </source>
</evidence>
<dbReference type="Pfam" id="PF21089">
    <property type="entry name" value="PKS_DH_N"/>
    <property type="match status" value="1"/>
</dbReference>
<dbReference type="PANTHER" id="PTHR43775:SF51">
    <property type="entry name" value="INACTIVE PHENOLPHTHIOCEROL SYNTHESIS POLYKETIDE SYNTHASE TYPE I PKS1-RELATED"/>
    <property type="match status" value="1"/>
</dbReference>